<dbReference type="Gene3D" id="2.160.20.20">
    <property type="match status" value="1"/>
</dbReference>
<name>A0A1I6K9W0_9FIRM</name>
<dbReference type="AlphaFoldDB" id="A0A1I6K9W0"/>
<accession>A0A1I6K9W0</accession>
<dbReference type="Proteomes" id="UP000199659">
    <property type="component" value="Unassembled WGS sequence"/>
</dbReference>
<feature type="signal peptide" evidence="2">
    <location>
        <begin position="1"/>
        <end position="24"/>
    </location>
</feature>
<feature type="region of interest" description="Disordered" evidence="1">
    <location>
        <begin position="74"/>
        <end position="113"/>
    </location>
</feature>
<evidence type="ECO:0000313" key="4">
    <source>
        <dbReference type="Proteomes" id="UP000199659"/>
    </source>
</evidence>
<organism evidence="3 4">
    <name type="scientific">Anaeromicropila populeti</name>
    <dbReference type="NCBI Taxonomy" id="37658"/>
    <lineage>
        <taxon>Bacteria</taxon>
        <taxon>Bacillati</taxon>
        <taxon>Bacillota</taxon>
        <taxon>Clostridia</taxon>
        <taxon>Lachnospirales</taxon>
        <taxon>Lachnospiraceae</taxon>
        <taxon>Anaeromicropila</taxon>
    </lineage>
</organism>
<dbReference type="PROSITE" id="PS51257">
    <property type="entry name" value="PROKAR_LIPOPROTEIN"/>
    <property type="match status" value="1"/>
</dbReference>
<keyword evidence="2" id="KW-0732">Signal</keyword>
<keyword evidence="4" id="KW-1185">Reference proteome</keyword>
<evidence type="ECO:0000256" key="2">
    <source>
        <dbReference type="SAM" id="SignalP"/>
    </source>
</evidence>
<reference evidence="3 4" key="1">
    <citation type="submission" date="2016-10" db="EMBL/GenBank/DDBJ databases">
        <authorList>
            <person name="de Groot N.N."/>
        </authorList>
    </citation>
    <scope>NUCLEOTIDE SEQUENCE [LARGE SCALE GENOMIC DNA]</scope>
    <source>
        <strain evidence="3 4">743A</strain>
    </source>
</reference>
<dbReference type="InterPro" id="IPR012332">
    <property type="entry name" value="Autotransporter_pectin_lyase_C"/>
</dbReference>
<dbReference type="OrthoDB" id="355208at2"/>
<sequence length="629" mass="65178">MKSKKYIILGTGLALSLMITSCNGNQSTSEGTAATESVVQTDSQYSSEIIYGQVSSLSGSEIILTLGTISSFMDAMGEPPSGETPSGEAPSGETATEEAATEEVMPGEPPSGGGNMPESIFTAGDETYTLTISDESVIYLEGDTETQGTLADIQADDILSVEFDASGEVSKVTVLNAASSSSMGQPGMNNQSSGVDSYDAVKTYTEDTTVDGDTFTSTGTDENAILVQDGAKLVLNNITLDRTSEDSTGGDNSSFYGVGAGLLVTDGTAYVNGGTFTTDAAGGAGIFSYGDGIVYVDDATINTTANTSGGIHVAGGGTLYAWDLNVETNGESAAAVRSDRGSGTMVIDGGSYTSNGVGSPAVYCTADIAINDAQLTATGSEAVCIEGLNSLRLYNSDLTGNMPTNEQNDCNWTVILYQSMSGDSEVGNSTFQMKGGSITSKSGGVFYTTNTECTITLEDVDMNYSDTNEFFLQCTGNTNARGWGSSGSNGSDCVFTGISQDMTGDVIWDSVSNLDFYMTSGSTLTGAFVNDETYAGAGGIGYANLYISQDSKWIVTKDSEVSNLYSEGTIVDESGKTVRIVGEDGTVYVDGTSDITITVGTYSDSVDLTGANTVSDYENYAVEKPEELI</sequence>
<evidence type="ECO:0000256" key="1">
    <source>
        <dbReference type="SAM" id="MobiDB-lite"/>
    </source>
</evidence>
<feature type="chain" id="PRO_5038838513" evidence="2">
    <location>
        <begin position="25"/>
        <end position="629"/>
    </location>
</feature>
<protein>
    <submittedName>
        <fullName evidence="3">Uncharacterized protein</fullName>
    </submittedName>
</protein>
<dbReference type="EMBL" id="FOYZ01000008">
    <property type="protein sequence ID" value="SFR87977.1"/>
    <property type="molecule type" value="Genomic_DNA"/>
</dbReference>
<proteinExistence type="predicted"/>
<gene>
    <name evidence="3" type="ORF">SAMN05661086_02307</name>
</gene>
<dbReference type="STRING" id="37658.SAMN05661086_02307"/>
<evidence type="ECO:0000313" key="3">
    <source>
        <dbReference type="EMBL" id="SFR87977.1"/>
    </source>
</evidence>
<dbReference type="RefSeq" id="WP_092560898.1">
    <property type="nucleotide sequence ID" value="NZ_FOYZ01000008.1"/>
</dbReference>